<dbReference type="AlphaFoldDB" id="A0A9D1HD44"/>
<proteinExistence type="predicted"/>
<keyword evidence="1" id="KW-0472">Membrane</keyword>
<feature type="transmembrane region" description="Helical" evidence="1">
    <location>
        <begin position="29"/>
        <end position="50"/>
    </location>
</feature>
<organism evidence="2 3">
    <name type="scientific">Candidatus Allocopromorpha excrementavium</name>
    <dbReference type="NCBI Taxonomy" id="2840741"/>
    <lineage>
        <taxon>Bacteria</taxon>
        <taxon>Bacillati</taxon>
        <taxon>Bacillota</taxon>
        <taxon>Clostridia</taxon>
        <taxon>Eubacteriales</taxon>
        <taxon>Eubacteriaceae</taxon>
        <taxon>Eubacteriaceae incertae sedis</taxon>
        <taxon>Candidatus Allocopromorpha</taxon>
    </lineage>
</organism>
<comment type="caution">
    <text evidence="2">The sequence shown here is derived from an EMBL/GenBank/DDBJ whole genome shotgun (WGS) entry which is preliminary data.</text>
</comment>
<keyword evidence="1" id="KW-1133">Transmembrane helix</keyword>
<dbReference type="Proteomes" id="UP000824159">
    <property type="component" value="Unassembled WGS sequence"/>
</dbReference>
<reference evidence="2" key="1">
    <citation type="submission" date="2020-10" db="EMBL/GenBank/DDBJ databases">
        <authorList>
            <person name="Gilroy R."/>
        </authorList>
    </citation>
    <scope>NUCLEOTIDE SEQUENCE</scope>
    <source>
        <strain evidence="2">CHK176-22527</strain>
    </source>
</reference>
<dbReference type="EMBL" id="DVLX01000028">
    <property type="protein sequence ID" value="HIT99180.1"/>
    <property type="molecule type" value="Genomic_DNA"/>
</dbReference>
<evidence type="ECO:0000313" key="2">
    <source>
        <dbReference type="EMBL" id="HIT99180.1"/>
    </source>
</evidence>
<protein>
    <submittedName>
        <fullName evidence="2">Uncharacterized protein</fullName>
    </submittedName>
</protein>
<gene>
    <name evidence="2" type="ORF">IAD12_02870</name>
</gene>
<accession>A0A9D1HD44</accession>
<reference evidence="2" key="2">
    <citation type="journal article" date="2021" name="PeerJ">
        <title>Extensive microbial diversity within the chicken gut microbiome revealed by metagenomics and culture.</title>
        <authorList>
            <person name="Gilroy R."/>
            <person name="Ravi A."/>
            <person name="Getino M."/>
            <person name="Pursley I."/>
            <person name="Horton D.L."/>
            <person name="Alikhan N.F."/>
            <person name="Baker D."/>
            <person name="Gharbi K."/>
            <person name="Hall N."/>
            <person name="Watson M."/>
            <person name="Adriaenssens E.M."/>
            <person name="Foster-Nyarko E."/>
            <person name="Jarju S."/>
            <person name="Secka A."/>
            <person name="Antonio M."/>
            <person name="Oren A."/>
            <person name="Chaudhuri R.R."/>
            <person name="La Ragione R."/>
            <person name="Hildebrand F."/>
            <person name="Pallen M.J."/>
        </authorList>
    </citation>
    <scope>NUCLEOTIDE SEQUENCE</scope>
    <source>
        <strain evidence="2">CHK176-22527</strain>
    </source>
</reference>
<sequence length="209" mass="24763">MLTDKKVELPYFYIGKSYGGNQNWMMDPWMHLGGCAALTTCDAFIYMSLYKDRSDLYEFKNSKKKEVTRKDYSKFAMSVKLYLEPRRTGIKDLGTYMDGVRLYLEDTDVDDVILNGIEGTEPYEKAEKEVRKSIDNGMPIAYLMLKHTDKNFEFFEWHWFLVNGYEERNGRFFIKAATYGKAHWLDLEKLWDTGYDHKGGMVFFEFDEY</sequence>
<keyword evidence="1" id="KW-0812">Transmembrane</keyword>
<name>A0A9D1HD44_9FIRM</name>
<evidence type="ECO:0000313" key="3">
    <source>
        <dbReference type="Proteomes" id="UP000824159"/>
    </source>
</evidence>
<evidence type="ECO:0000256" key="1">
    <source>
        <dbReference type="SAM" id="Phobius"/>
    </source>
</evidence>